<dbReference type="GO" id="GO:0022625">
    <property type="term" value="C:cytosolic large ribosomal subunit"/>
    <property type="evidence" value="ECO:0007669"/>
    <property type="project" value="TreeGrafter"/>
</dbReference>
<comment type="caution">
    <text evidence="8">The sequence shown here is derived from an EMBL/GenBank/DDBJ whole genome shotgun (WGS) entry which is preliminary data.</text>
</comment>
<dbReference type="RefSeq" id="WP_119811826.1">
    <property type="nucleotide sequence ID" value="NZ_QYUP01000124.1"/>
</dbReference>
<evidence type="ECO:0000256" key="1">
    <source>
        <dbReference type="ARBA" id="ARBA00022730"/>
    </source>
</evidence>
<evidence type="ECO:0000313" key="9">
    <source>
        <dbReference type="Proteomes" id="UP000284006"/>
    </source>
</evidence>
<accession>A0A418XQT9</accession>
<dbReference type="AlphaFoldDB" id="A0A418XQT9"/>
<dbReference type="PANTHER" id="PTHR33284:SF1">
    <property type="entry name" value="RIBOSOMAL PROTEIN L25_GLN-TRNA SYNTHETASE, ANTI-CODON-BINDING DOMAIN-CONTAINING PROTEIN"/>
    <property type="match status" value="1"/>
</dbReference>
<dbReference type="SUPFAM" id="SSF50715">
    <property type="entry name" value="Ribosomal protein L25-like"/>
    <property type="match status" value="1"/>
</dbReference>
<dbReference type="HAMAP" id="MF_01334">
    <property type="entry name" value="Ribosomal_bL25_CTC"/>
    <property type="match status" value="1"/>
</dbReference>
<dbReference type="NCBIfam" id="NF004130">
    <property type="entry name" value="PRK05618.1-5"/>
    <property type="match status" value="1"/>
</dbReference>
<keyword evidence="4 5" id="KW-0687">Ribonucleoprotein</keyword>
<dbReference type="EMBL" id="QYUP01000124">
    <property type="protein sequence ID" value="RJG14845.1"/>
    <property type="molecule type" value="Genomic_DNA"/>
</dbReference>
<evidence type="ECO:0000256" key="2">
    <source>
        <dbReference type="ARBA" id="ARBA00022884"/>
    </source>
</evidence>
<sequence length="208" mass="22024">MKVIAFNRTQQGSGASRRLRNAGQTPGIIYGGAEAPVLIALDGNAMWHALKKEAFHGSILDMEIDGKTQQVLLRDFQMHAYKQLVLHADFQRVDASSKVHKKVPLHFINADVSPAVKLHGATVSHVLAELEISCLPADLPEFINVDLANIDVGHSIHVADLTLPKGVTAITHGSDLTIATASVPAGHVAAAAASSEAAAEEKPAKGKK</sequence>
<dbReference type="OrthoDB" id="9806411at2"/>
<dbReference type="Gene3D" id="2.40.240.10">
    <property type="entry name" value="Ribosomal Protein L25, Chain P"/>
    <property type="match status" value="1"/>
</dbReference>
<dbReference type="InterPro" id="IPR037121">
    <property type="entry name" value="Ribosomal_bL25_C"/>
</dbReference>
<evidence type="ECO:0000256" key="3">
    <source>
        <dbReference type="ARBA" id="ARBA00022980"/>
    </source>
</evidence>
<dbReference type="GO" id="GO:0008097">
    <property type="term" value="F:5S rRNA binding"/>
    <property type="evidence" value="ECO:0007669"/>
    <property type="project" value="InterPro"/>
</dbReference>
<dbReference type="InterPro" id="IPR029751">
    <property type="entry name" value="Ribosomal_L25_dom"/>
</dbReference>
<evidence type="ECO:0000256" key="4">
    <source>
        <dbReference type="ARBA" id="ARBA00023274"/>
    </source>
</evidence>
<dbReference type="InterPro" id="IPR020056">
    <property type="entry name" value="Rbsml_bL25/Gln-tRNA_synth_N"/>
</dbReference>
<dbReference type="InterPro" id="IPR020930">
    <property type="entry name" value="Ribosomal_uL5_bac-type"/>
</dbReference>
<dbReference type="NCBIfam" id="TIGR00731">
    <property type="entry name" value="bL25_bact_ctc"/>
    <property type="match status" value="1"/>
</dbReference>
<evidence type="ECO:0000259" key="7">
    <source>
        <dbReference type="Pfam" id="PF14693"/>
    </source>
</evidence>
<comment type="similarity">
    <text evidence="5">Belongs to the bacterial ribosomal protein bL25 family. CTC subfamily.</text>
</comment>
<gene>
    <name evidence="5" type="primary">rplY</name>
    <name evidence="5" type="synonym">ctc</name>
    <name evidence="8" type="ORF">D3872_16495</name>
</gene>
<evidence type="ECO:0000313" key="8">
    <source>
        <dbReference type="EMBL" id="RJG14845.1"/>
    </source>
</evidence>
<evidence type="ECO:0000259" key="6">
    <source>
        <dbReference type="Pfam" id="PF01386"/>
    </source>
</evidence>
<keyword evidence="3 5" id="KW-0689">Ribosomal protein</keyword>
<organism evidence="8 9">
    <name type="scientific">Massilia cavernae</name>
    <dbReference type="NCBI Taxonomy" id="2320864"/>
    <lineage>
        <taxon>Bacteria</taxon>
        <taxon>Pseudomonadati</taxon>
        <taxon>Pseudomonadota</taxon>
        <taxon>Betaproteobacteria</taxon>
        <taxon>Burkholderiales</taxon>
        <taxon>Oxalobacteraceae</taxon>
        <taxon>Telluria group</taxon>
        <taxon>Massilia</taxon>
    </lineage>
</organism>
<keyword evidence="1 5" id="KW-0699">rRNA-binding</keyword>
<proteinExistence type="inferred from homology"/>
<dbReference type="InterPro" id="IPR011035">
    <property type="entry name" value="Ribosomal_bL25/Gln-tRNA_synth"/>
</dbReference>
<comment type="function">
    <text evidence="5">This is one of the proteins that binds to the 5S RNA in the ribosome where it forms part of the central protuberance.</text>
</comment>
<dbReference type="Gene3D" id="2.170.120.20">
    <property type="entry name" value="Ribosomal protein L25, beta domain"/>
    <property type="match status" value="1"/>
</dbReference>
<protein>
    <recommendedName>
        <fullName evidence="5">Large ribosomal subunit protein bL25</fullName>
    </recommendedName>
    <alternativeName>
        <fullName evidence="5">General stress protein CTC</fullName>
    </alternativeName>
</protein>
<feature type="domain" description="Large ribosomal subunit protein bL25 L25" evidence="6">
    <location>
        <begin position="6"/>
        <end position="90"/>
    </location>
</feature>
<dbReference type="NCBIfam" id="NF004612">
    <property type="entry name" value="PRK05943.1"/>
    <property type="match status" value="1"/>
</dbReference>
<keyword evidence="9" id="KW-1185">Reference proteome</keyword>
<comment type="subunit">
    <text evidence="5">Part of the 50S ribosomal subunit; part of the 5S rRNA/L5/L18/L25 subcomplex. Contacts the 5S rRNA. Binds to the 5S rRNA independently of L5 and L18.</text>
</comment>
<dbReference type="InterPro" id="IPR001021">
    <property type="entry name" value="Ribosomal_bL25_long"/>
</dbReference>
<feature type="domain" description="Large ribosomal subunit protein bL25 beta" evidence="7">
    <location>
        <begin position="98"/>
        <end position="184"/>
    </location>
</feature>
<keyword evidence="2 5" id="KW-0694">RNA-binding</keyword>
<dbReference type="Proteomes" id="UP000284006">
    <property type="component" value="Unassembled WGS sequence"/>
</dbReference>
<reference evidence="8 9" key="1">
    <citation type="submission" date="2018-09" db="EMBL/GenBank/DDBJ databases">
        <authorList>
            <person name="Zhu H."/>
        </authorList>
    </citation>
    <scope>NUCLEOTIDE SEQUENCE [LARGE SCALE GENOMIC DNA]</scope>
    <source>
        <strain evidence="8 9">K1S02-61</strain>
    </source>
</reference>
<dbReference type="Pfam" id="PF01386">
    <property type="entry name" value="Ribosomal_L25p"/>
    <property type="match status" value="1"/>
</dbReference>
<dbReference type="NCBIfam" id="NF004128">
    <property type="entry name" value="PRK05618.1-2"/>
    <property type="match status" value="1"/>
</dbReference>
<dbReference type="Pfam" id="PF14693">
    <property type="entry name" value="Ribosomal_TL5_C"/>
    <property type="match status" value="1"/>
</dbReference>
<dbReference type="InterPro" id="IPR020057">
    <property type="entry name" value="Ribosomal_bL25_b-dom"/>
</dbReference>
<evidence type="ECO:0000256" key="5">
    <source>
        <dbReference type="HAMAP-Rule" id="MF_01334"/>
    </source>
</evidence>
<dbReference type="GO" id="GO:0006412">
    <property type="term" value="P:translation"/>
    <property type="evidence" value="ECO:0007669"/>
    <property type="project" value="UniProtKB-UniRule"/>
</dbReference>
<name>A0A418XQT9_9BURK</name>
<dbReference type="CDD" id="cd00495">
    <property type="entry name" value="Ribosomal_L25_TL5_CTC"/>
    <property type="match status" value="1"/>
</dbReference>
<dbReference type="GO" id="GO:0003735">
    <property type="term" value="F:structural constituent of ribosome"/>
    <property type="evidence" value="ECO:0007669"/>
    <property type="project" value="InterPro"/>
</dbReference>
<dbReference type="PANTHER" id="PTHR33284">
    <property type="entry name" value="RIBOSOMAL PROTEIN L25/GLN-TRNA SYNTHETASE, ANTI-CODON-BINDING DOMAIN-CONTAINING PROTEIN"/>
    <property type="match status" value="1"/>
</dbReference>